<dbReference type="InterPro" id="IPR017853">
    <property type="entry name" value="GH"/>
</dbReference>
<evidence type="ECO:0000313" key="4">
    <source>
        <dbReference type="Proteomes" id="UP000187323"/>
    </source>
</evidence>
<reference evidence="4 5" key="1">
    <citation type="submission" date="2016-10" db="EMBL/GenBank/DDBJ databases">
        <title>Paenibacillus species isolates.</title>
        <authorList>
            <person name="Beno S.M."/>
        </authorList>
    </citation>
    <scope>NUCLEOTIDE SEQUENCE [LARGE SCALE GENOMIC DNA]</scope>
    <source>
        <strain evidence="2 5">FSL H7-0604</strain>
        <strain evidence="3 4">FSL H7-0918</strain>
    </source>
</reference>
<evidence type="ECO:0000259" key="1">
    <source>
        <dbReference type="Pfam" id="PF08924"/>
    </source>
</evidence>
<dbReference type="EMBL" id="MKQP01000020">
    <property type="protein sequence ID" value="OMD31646.1"/>
    <property type="molecule type" value="Genomic_DNA"/>
</dbReference>
<dbReference type="Proteomes" id="UP000187323">
    <property type="component" value="Unassembled WGS sequence"/>
</dbReference>
<evidence type="ECO:0000313" key="5">
    <source>
        <dbReference type="Proteomes" id="UP000187465"/>
    </source>
</evidence>
<name>A0A1R0XA08_9BACL</name>
<sequence>MALGCDTATNVTAARLTTLKNNKFTFVCRYLNRVEGYQDGLTSAEITRISDGGLYIISLYQISKSLDHFTKANGVKDAETAVGLASDLGQTSSTPIYFAIDRDMTSTEITNNIVPYFQGIKSVLDSSTKNSKGYKMGIYGSRAVCSHIRGTNSATTRYTFIVDNDWQGTFDDWNLRQYNFNTEVGTSTGKINVDYVESSSHSGGGWKK</sequence>
<comment type="caution">
    <text evidence="2">The sequence shown here is derived from an EMBL/GenBank/DDBJ whole genome shotgun (WGS) entry which is preliminary data.</text>
</comment>
<dbReference type="GeneID" id="31572299"/>
<dbReference type="Pfam" id="PF08924">
    <property type="entry name" value="Rv2525c_GlyHyd-like"/>
    <property type="match status" value="1"/>
</dbReference>
<gene>
    <name evidence="2" type="ORF">BJP51_17605</name>
    <name evidence="3" type="ORF">BSK47_09260</name>
</gene>
<dbReference type="EMBL" id="MPTO01000007">
    <property type="protein sequence ID" value="OME21770.1"/>
    <property type="molecule type" value="Genomic_DNA"/>
</dbReference>
<dbReference type="AlphaFoldDB" id="A0A1R0XA08"/>
<dbReference type="InterPro" id="IPR015020">
    <property type="entry name" value="Rv2525c-like_Glyco_Hydro-like"/>
</dbReference>
<dbReference type="KEGG" id="pod:PODO_19190"/>
<protein>
    <recommendedName>
        <fullName evidence="1">Rv2525c-like glycoside hydrolase-like domain-containing protein</fullName>
    </recommendedName>
</protein>
<dbReference type="RefSeq" id="WP_036688810.1">
    <property type="nucleotide sequence ID" value="NZ_CP009428.1"/>
</dbReference>
<organism evidence="2 5">
    <name type="scientific">Paenibacillus odorifer</name>
    <dbReference type="NCBI Taxonomy" id="189426"/>
    <lineage>
        <taxon>Bacteria</taxon>
        <taxon>Bacillati</taxon>
        <taxon>Bacillota</taxon>
        <taxon>Bacilli</taxon>
        <taxon>Bacillales</taxon>
        <taxon>Paenibacillaceae</taxon>
        <taxon>Paenibacillus</taxon>
    </lineage>
</organism>
<dbReference type="Proteomes" id="UP000187465">
    <property type="component" value="Unassembled WGS sequence"/>
</dbReference>
<proteinExistence type="predicted"/>
<accession>A0A1R0XA08</accession>
<evidence type="ECO:0000313" key="2">
    <source>
        <dbReference type="EMBL" id="OMD31646.1"/>
    </source>
</evidence>
<feature type="domain" description="Rv2525c-like glycoside hydrolase-like" evidence="1">
    <location>
        <begin position="18"/>
        <end position="194"/>
    </location>
</feature>
<evidence type="ECO:0000313" key="3">
    <source>
        <dbReference type="EMBL" id="OME21770.1"/>
    </source>
</evidence>
<dbReference type="Gene3D" id="3.20.20.80">
    <property type="entry name" value="Glycosidases"/>
    <property type="match status" value="1"/>
</dbReference>
<dbReference type="SUPFAM" id="SSF51445">
    <property type="entry name" value="(Trans)glycosidases"/>
    <property type="match status" value="1"/>
</dbReference>